<evidence type="ECO:0000259" key="1">
    <source>
        <dbReference type="Pfam" id="PF01261"/>
    </source>
</evidence>
<dbReference type="SUPFAM" id="SSF51658">
    <property type="entry name" value="Xylose isomerase-like"/>
    <property type="match status" value="1"/>
</dbReference>
<evidence type="ECO:0000313" key="2">
    <source>
        <dbReference type="EMBL" id="OXM86593.1"/>
    </source>
</evidence>
<dbReference type="Gene3D" id="3.20.20.150">
    <property type="entry name" value="Divalent-metal-dependent TIM barrel enzymes"/>
    <property type="match status" value="1"/>
</dbReference>
<gene>
    <name evidence="2" type="ORF">CF651_09065</name>
</gene>
<dbReference type="AlphaFoldDB" id="A0A229UTD6"/>
<dbReference type="RefSeq" id="WP_094014540.1">
    <property type="nucleotide sequence ID" value="NZ_NMQW01000013.1"/>
</dbReference>
<dbReference type="OrthoDB" id="186629at2"/>
<dbReference type="InterPro" id="IPR013022">
    <property type="entry name" value="Xyl_isomerase-like_TIM-brl"/>
</dbReference>
<protein>
    <submittedName>
        <fullName evidence="2">Xylose isomerase</fullName>
    </submittedName>
</protein>
<sequence>MMTNKGDYSFSTCWNIKKHPGDGRGMIEEIKSLGFQRVELNYNVTREMMESIEPMIERGEIGISSVHNTFPHDPDPDYGTDSVLLGFDDEVKRKRAIDLLVQSAEYAHRYGGKAVVVHPGEVPFDYNIDSELKKLWREGEGGGRSEAYRKLWNEMLERRTELSDTYLRKIQHSLEEVCDRIAQKGYDVAIGIETRSRCYQMPTLQEAKTVIDRMKGAPVYLWYDIGHGMMMERMGLYDNENEAKAMKDYVIGVHIHETIELSDHWCPYVHSKDMNYFDHFVEIIEKAPIKVYELKALCQPEEIEESHAILLSKIAALKG</sequence>
<dbReference type="EMBL" id="NMQW01000013">
    <property type="protein sequence ID" value="OXM86593.1"/>
    <property type="molecule type" value="Genomic_DNA"/>
</dbReference>
<dbReference type="GO" id="GO:0016853">
    <property type="term" value="F:isomerase activity"/>
    <property type="evidence" value="ECO:0007669"/>
    <property type="project" value="UniProtKB-KW"/>
</dbReference>
<dbReference type="InterPro" id="IPR036237">
    <property type="entry name" value="Xyl_isomerase-like_sf"/>
</dbReference>
<feature type="domain" description="Xylose isomerase-like TIM barrel" evidence="1">
    <location>
        <begin position="28"/>
        <end position="270"/>
    </location>
</feature>
<comment type="caution">
    <text evidence="2">The sequence shown here is derived from an EMBL/GenBank/DDBJ whole genome shotgun (WGS) entry which is preliminary data.</text>
</comment>
<dbReference type="PANTHER" id="PTHR12110">
    <property type="entry name" value="HYDROXYPYRUVATE ISOMERASE"/>
    <property type="match status" value="1"/>
</dbReference>
<dbReference type="InterPro" id="IPR050312">
    <property type="entry name" value="IolE/XylAMocC-like"/>
</dbReference>
<keyword evidence="3" id="KW-1185">Reference proteome</keyword>
<name>A0A229UTD6_9BACL</name>
<organism evidence="2 3">
    <name type="scientific">Paenibacillus rigui</name>
    <dbReference type="NCBI Taxonomy" id="554312"/>
    <lineage>
        <taxon>Bacteria</taxon>
        <taxon>Bacillati</taxon>
        <taxon>Bacillota</taxon>
        <taxon>Bacilli</taxon>
        <taxon>Bacillales</taxon>
        <taxon>Paenibacillaceae</taxon>
        <taxon>Paenibacillus</taxon>
    </lineage>
</organism>
<accession>A0A229UTD6</accession>
<evidence type="ECO:0000313" key="3">
    <source>
        <dbReference type="Proteomes" id="UP000215509"/>
    </source>
</evidence>
<keyword evidence="2" id="KW-0413">Isomerase</keyword>
<reference evidence="2 3" key="1">
    <citation type="submission" date="2017-07" db="EMBL/GenBank/DDBJ databases">
        <title>Genome sequencing and assembly of Paenibacillus rigui.</title>
        <authorList>
            <person name="Mayilraj S."/>
        </authorList>
    </citation>
    <scope>NUCLEOTIDE SEQUENCE [LARGE SCALE GENOMIC DNA]</scope>
    <source>
        <strain evidence="2 3">JCM 16352</strain>
    </source>
</reference>
<proteinExistence type="predicted"/>
<dbReference type="Pfam" id="PF01261">
    <property type="entry name" value="AP_endonuc_2"/>
    <property type="match status" value="1"/>
</dbReference>
<dbReference type="Proteomes" id="UP000215509">
    <property type="component" value="Unassembled WGS sequence"/>
</dbReference>